<dbReference type="PANTHER" id="PTHR19282:SF549">
    <property type="entry name" value="TETRASPANIN"/>
    <property type="match status" value="1"/>
</dbReference>
<evidence type="ECO:0000313" key="8">
    <source>
        <dbReference type="Proteomes" id="UP000828390"/>
    </source>
</evidence>
<protein>
    <recommendedName>
        <fullName evidence="9">Tetraspanin</fullName>
    </recommendedName>
</protein>
<feature type="transmembrane region" description="Helical" evidence="6">
    <location>
        <begin position="97"/>
        <end position="121"/>
    </location>
</feature>
<evidence type="ECO:0000313" key="7">
    <source>
        <dbReference type="EMBL" id="KAH3854911.1"/>
    </source>
</evidence>
<dbReference type="PRINTS" id="PR00218">
    <property type="entry name" value="PERIPHERNRDS"/>
</dbReference>
<dbReference type="InterPro" id="IPR008952">
    <property type="entry name" value="Tetraspanin_EC2_sf"/>
</dbReference>
<reference evidence="7" key="1">
    <citation type="journal article" date="2019" name="bioRxiv">
        <title>The Genome of the Zebra Mussel, Dreissena polymorpha: A Resource for Invasive Species Research.</title>
        <authorList>
            <person name="McCartney M.A."/>
            <person name="Auch B."/>
            <person name="Kono T."/>
            <person name="Mallez S."/>
            <person name="Zhang Y."/>
            <person name="Obille A."/>
            <person name="Becker A."/>
            <person name="Abrahante J.E."/>
            <person name="Garbe J."/>
            <person name="Badalamenti J.P."/>
            <person name="Herman A."/>
            <person name="Mangelson H."/>
            <person name="Liachko I."/>
            <person name="Sullivan S."/>
            <person name="Sone E.D."/>
            <person name="Koren S."/>
            <person name="Silverstein K.A.T."/>
            <person name="Beckman K.B."/>
            <person name="Gohl D.M."/>
        </authorList>
    </citation>
    <scope>NUCLEOTIDE SEQUENCE</scope>
    <source>
        <strain evidence="7">Duluth1</strain>
        <tissue evidence="7">Whole animal</tissue>
    </source>
</reference>
<evidence type="ECO:0000256" key="3">
    <source>
        <dbReference type="ARBA" id="ARBA00022989"/>
    </source>
</evidence>
<evidence type="ECO:0000256" key="5">
    <source>
        <dbReference type="SAM" id="MobiDB-lite"/>
    </source>
</evidence>
<proteinExistence type="predicted"/>
<dbReference type="Gene3D" id="1.10.1450.10">
    <property type="entry name" value="Tetraspanin"/>
    <property type="match status" value="1"/>
</dbReference>
<dbReference type="InterPro" id="IPR000830">
    <property type="entry name" value="Peripherin/rom-1"/>
</dbReference>
<dbReference type="GO" id="GO:0007601">
    <property type="term" value="P:visual perception"/>
    <property type="evidence" value="ECO:0007669"/>
    <property type="project" value="InterPro"/>
</dbReference>
<organism evidence="7 8">
    <name type="scientific">Dreissena polymorpha</name>
    <name type="common">Zebra mussel</name>
    <name type="synonym">Mytilus polymorpha</name>
    <dbReference type="NCBI Taxonomy" id="45954"/>
    <lineage>
        <taxon>Eukaryota</taxon>
        <taxon>Metazoa</taxon>
        <taxon>Spiralia</taxon>
        <taxon>Lophotrochozoa</taxon>
        <taxon>Mollusca</taxon>
        <taxon>Bivalvia</taxon>
        <taxon>Autobranchia</taxon>
        <taxon>Heteroconchia</taxon>
        <taxon>Euheterodonta</taxon>
        <taxon>Imparidentia</taxon>
        <taxon>Neoheterodontei</taxon>
        <taxon>Myida</taxon>
        <taxon>Dreissenoidea</taxon>
        <taxon>Dreissenidae</taxon>
        <taxon>Dreissena</taxon>
    </lineage>
</organism>
<evidence type="ECO:0008006" key="9">
    <source>
        <dbReference type="Google" id="ProtNLM"/>
    </source>
</evidence>
<dbReference type="EMBL" id="JAIWYP010000003">
    <property type="protein sequence ID" value="KAH3854911.1"/>
    <property type="molecule type" value="Genomic_DNA"/>
</dbReference>
<reference evidence="7" key="2">
    <citation type="submission" date="2020-11" db="EMBL/GenBank/DDBJ databases">
        <authorList>
            <person name="McCartney M.A."/>
            <person name="Auch B."/>
            <person name="Kono T."/>
            <person name="Mallez S."/>
            <person name="Becker A."/>
            <person name="Gohl D.M."/>
            <person name="Silverstein K.A.T."/>
            <person name="Koren S."/>
            <person name="Bechman K.B."/>
            <person name="Herman A."/>
            <person name="Abrahante J.E."/>
            <person name="Garbe J."/>
        </authorList>
    </citation>
    <scope>NUCLEOTIDE SEQUENCE</scope>
    <source>
        <strain evidence="7">Duluth1</strain>
        <tissue evidence="7">Whole animal</tissue>
    </source>
</reference>
<feature type="transmembrane region" description="Helical" evidence="6">
    <location>
        <begin position="22"/>
        <end position="45"/>
    </location>
</feature>
<name>A0A9D4R4L3_DREPO</name>
<feature type="compositionally biased region" description="Basic and acidic residues" evidence="5">
    <location>
        <begin position="508"/>
        <end position="519"/>
    </location>
</feature>
<dbReference type="GO" id="GO:0005886">
    <property type="term" value="C:plasma membrane"/>
    <property type="evidence" value="ECO:0007669"/>
    <property type="project" value="TreeGrafter"/>
</dbReference>
<keyword evidence="2 6" id="KW-0812">Transmembrane</keyword>
<comment type="caution">
    <text evidence="7">The sequence shown here is derived from an EMBL/GenBank/DDBJ whole genome shotgun (WGS) entry which is preliminary data.</text>
</comment>
<dbReference type="AlphaFoldDB" id="A0A9D4R4L3"/>
<comment type="subcellular location">
    <subcellularLocation>
        <location evidence="1">Membrane</location>
        <topology evidence="1">Multi-pass membrane protein</topology>
    </subcellularLocation>
</comment>
<dbReference type="InterPro" id="IPR018499">
    <property type="entry name" value="Tetraspanin/Peripherin"/>
</dbReference>
<gene>
    <name evidence="7" type="ORF">DPMN_097472</name>
</gene>
<keyword evidence="8" id="KW-1185">Reference proteome</keyword>
<dbReference type="Proteomes" id="UP000828390">
    <property type="component" value="Unassembled WGS sequence"/>
</dbReference>
<evidence type="ECO:0000256" key="2">
    <source>
        <dbReference type="ARBA" id="ARBA00022692"/>
    </source>
</evidence>
<keyword evidence="3 6" id="KW-1133">Transmembrane helix</keyword>
<evidence type="ECO:0000256" key="1">
    <source>
        <dbReference type="ARBA" id="ARBA00004141"/>
    </source>
</evidence>
<feature type="transmembrane region" description="Helical" evidence="6">
    <location>
        <begin position="249"/>
        <end position="270"/>
    </location>
</feature>
<dbReference type="PANTHER" id="PTHR19282">
    <property type="entry name" value="TETRASPANIN"/>
    <property type="match status" value="1"/>
</dbReference>
<sequence length="618" mass="68926">MAGPVVNFTEVGRARLAKFLGIAHWICILPSLLCLLTALFVQTTIEDKIFFLENYNGAVLPGFLVFTGFYGLLAHILCGKAIFSNRIVTKRKKWMAFLLPALIATFVIFLAEFIGGIMCVVHMKDMRKSFDAGIWKSMRAYKNDATAKESLDVLQMSYKCCGSRSYSDYFSVEWIHPDFISTSQAFGQRAGDSGKDVPFSCCNPRVLRPCIYRNVHDNVQHFNYDYRTQTTLHVVGCTDRLVKYYEKSILKIGGAVVLSLSFVQFLLMIFGRLLQTAIQSVDSDGDPTSPSVGYLLTAPADARKQKVTELDTTATTSDGGTLEVSGETTLTEDDGAERYVYIDATPETEVSYENEPPFKIASNLIMADDDEHIYNEGEVEEYLAARYAQSRQLFDSSPELLPEPPPEEPIYENIASVGKDDSAQVKSGTYMPMNISNSSMQELQTHPSHLKFRRQPSSDIRMHSYPSPVGESGPIVIDLSTDFSPNIFSRHSGMHRSSNKMRPLGHGPVDRSRSLEKSRSSQVLIHHSTPKGTPVYQGPVNRHISSEKQRLLGPPSASSSVYRDASGSPSKKRSSRRSPSKDRGDGLSPRKRRSPLRYVSPEKTTFRFGTSYDCNHAL</sequence>
<feature type="transmembrane region" description="Helical" evidence="6">
    <location>
        <begin position="57"/>
        <end position="77"/>
    </location>
</feature>
<dbReference type="Pfam" id="PF00335">
    <property type="entry name" value="Tetraspanin"/>
    <property type="match status" value="1"/>
</dbReference>
<dbReference type="SUPFAM" id="SSF48652">
    <property type="entry name" value="Tetraspanin"/>
    <property type="match status" value="1"/>
</dbReference>
<keyword evidence="4 6" id="KW-0472">Membrane</keyword>
<evidence type="ECO:0000256" key="4">
    <source>
        <dbReference type="ARBA" id="ARBA00023136"/>
    </source>
</evidence>
<dbReference type="OrthoDB" id="9836210at2759"/>
<evidence type="ECO:0000256" key="6">
    <source>
        <dbReference type="SAM" id="Phobius"/>
    </source>
</evidence>
<feature type="region of interest" description="Disordered" evidence="5">
    <location>
        <begin position="488"/>
        <end position="602"/>
    </location>
</feature>
<accession>A0A9D4R4L3</accession>